<dbReference type="Gene3D" id="1.10.10.10">
    <property type="entry name" value="Winged helix-like DNA-binding domain superfamily/Winged helix DNA-binding domain"/>
    <property type="match status" value="1"/>
</dbReference>
<name>A0ABU0RDA1_9MICO</name>
<dbReference type="InterPro" id="IPR039425">
    <property type="entry name" value="RNA_pol_sigma-70-like"/>
</dbReference>
<dbReference type="InterPro" id="IPR036388">
    <property type="entry name" value="WH-like_DNA-bd_sf"/>
</dbReference>
<comment type="caution">
    <text evidence="9">The sequence shown here is derived from an EMBL/GenBank/DDBJ whole genome shotgun (WGS) entry which is preliminary data.</text>
</comment>
<evidence type="ECO:0000256" key="6">
    <source>
        <dbReference type="SAM" id="MobiDB-lite"/>
    </source>
</evidence>
<evidence type="ECO:0000256" key="5">
    <source>
        <dbReference type="ARBA" id="ARBA00023163"/>
    </source>
</evidence>
<dbReference type="PANTHER" id="PTHR43133:SF8">
    <property type="entry name" value="RNA POLYMERASE SIGMA FACTOR HI_1459-RELATED"/>
    <property type="match status" value="1"/>
</dbReference>
<dbReference type="Pfam" id="PF04542">
    <property type="entry name" value="Sigma70_r2"/>
    <property type="match status" value="1"/>
</dbReference>
<evidence type="ECO:0000313" key="9">
    <source>
        <dbReference type="EMBL" id="MDQ0896053.1"/>
    </source>
</evidence>
<dbReference type="Proteomes" id="UP001239083">
    <property type="component" value="Unassembled WGS sequence"/>
</dbReference>
<feature type="domain" description="RNA polymerase sigma-70 region 2" evidence="7">
    <location>
        <begin position="22"/>
        <end position="89"/>
    </location>
</feature>
<protein>
    <submittedName>
        <fullName evidence="9">RNA polymerase sigma-70 factor (ECF subfamily)</fullName>
    </submittedName>
</protein>
<dbReference type="RefSeq" id="WP_307044636.1">
    <property type="nucleotide sequence ID" value="NZ_JAUSYY010000001.1"/>
</dbReference>
<proteinExistence type="inferred from homology"/>
<dbReference type="InterPro" id="IPR013324">
    <property type="entry name" value="RNA_pol_sigma_r3/r4-like"/>
</dbReference>
<dbReference type="InterPro" id="IPR013249">
    <property type="entry name" value="RNA_pol_sigma70_r4_t2"/>
</dbReference>
<keyword evidence="5" id="KW-0804">Transcription</keyword>
<dbReference type="EMBL" id="JAUSYY010000001">
    <property type="protein sequence ID" value="MDQ0896053.1"/>
    <property type="molecule type" value="Genomic_DNA"/>
</dbReference>
<keyword evidence="2" id="KW-0805">Transcription regulation</keyword>
<feature type="domain" description="RNA polymerase sigma factor 70 region 4 type 2" evidence="8">
    <location>
        <begin position="116"/>
        <end position="168"/>
    </location>
</feature>
<keyword evidence="10" id="KW-1185">Reference proteome</keyword>
<dbReference type="InterPro" id="IPR013325">
    <property type="entry name" value="RNA_pol_sigma_r2"/>
</dbReference>
<keyword evidence="3" id="KW-0731">Sigma factor</keyword>
<gene>
    <name evidence="9" type="ORF">QFZ26_003608</name>
</gene>
<dbReference type="SUPFAM" id="SSF88946">
    <property type="entry name" value="Sigma2 domain of RNA polymerase sigma factors"/>
    <property type="match status" value="1"/>
</dbReference>
<dbReference type="Pfam" id="PF08281">
    <property type="entry name" value="Sigma70_r4_2"/>
    <property type="match status" value="1"/>
</dbReference>
<dbReference type="Gene3D" id="1.10.1740.10">
    <property type="match status" value="1"/>
</dbReference>
<dbReference type="SUPFAM" id="SSF88659">
    <property type="entry name" value="Sigma3 and sigma4 domains of RNA polymerase sigma factors"/>
    <property type="match status" value="1"/>
</dbReference>
<dbReference type="NCBIfam" id="TIGR02937">
    <property type="entry name" value="sigma70-ECF"/>
    <property type="match status" value="1"/>
</dbReference>
<evidence type="ECO:0000256" key="3">
    <source>
        <dbReference type="ARBA" id="ARBA00023082"/>
    </source>
</evidence>
<organism evidence="9 10">
    <name type="scientific">Agromyces ramosus</name>
    <dbReference type="NCBI Taxonomy" id="33879"/>
    <lineage>
        <taxon>Bacteria</taxon>
        <taxon>Bacillati</taxon>
        <taxon>Actinomycetota</taxon>
        <taxon>Actinomycetes</taxon>
        <taxon>Micrococcales</taxon>
        <taxon>Microbacteriaceae</taxon>
        <taxon>Agromyces</taxon>
    </lineage>
</organism>
<dbReference type="InterPro" id="IPR014284">
    <property type="entry name" value="RNA_pol_sigma-70_dom"/>
</dbReference>
<dbReference type="PANTHER" id="PTHR43133">
    <property type="entry name" value="RNA POLYMERASE ECF-TYPE SIGMA FACTO"/>
    <property type="match status" value="1"/>
</dbReference>
<feature type="region of interest" description="Disordered" evidence="6">
    <location>
        <begin position="162"/>
        <end position="238"/>
    </location>
</feature>
<dbReference type="InterPro" id="IPR007627">
    <property type="entry name" value="RNA_pol_sigma70_r2"/>
</dbReference>
<evidence type="ECO:0000259" key="7">
    <source>
        <dbReference type="Pfam" id="PF04542"/>
    </source>
</evidence>
<evidence type="ECO:0000256" key="4">
    <source>
        <dbReference type="ARBA" id="ARBA00023125"/>
    </source>
</evidence>
<reference evidence="9 10" key="1">
    <citation type="submission" date="2023-07" db="EMBL/GenBank/DDBJ databases">
        <title>Comparative genomics of wheat-associated soil bacteria to identify genetic determinants of phenazine resistance.</title>
        <authorList>
            <person name="Mouncey N."/>
        </authorList>
    </citation>
    <scope>NUCLEOTIDE SEQUENCE [LARGE SCALE GENOMIC DNA]</scope>
    <source>
        <strain evidence="9 10">V3I3</strain>
    </source>
</reference>
<evidence type="ECO:0000313" key="10">
    <source>
        <dbReference type="Proteomes" id="UP001239083"/>
    </source>
</evidence>
<sequence length="238" mass="26040">MKTAAVMTGTSRDRRARLEAAIRANAVDLLAYLERRIDPPADAADVLSDALLHAWRRRASMPVEDDALRPWLFTFARNTLLNARKASRRRTAGTTALREFLAASHAGTSDQLAENMAVRDAVSALTADLRELVLLVHWEGLSVSDAARVLDIPPSTARSRYAVAKSKLRDQLDTQTPPQPDVSTSSPPTGTPRPGRRHFRTEPTMHLTPINSPAIELPPTEPTDISAYLPDPADEPTA</sequence>
<evidence type="ECO:0000259" key="8">
    <source>
        <dbReference type="Pfam" id="PF08281"/>
    </source>
</evidence>
<dbReference type="CDD" id="cd06171">
    <property type="entry name" value="Sigma70_r4"/>
    <property type="match status" value="1"/>
</dbReference>
<comment type="similarity">
    <text evidence="1">Belongs to the sigma-70 factor family. ECF subfamily.</text>
</comment>
<accession>A0ABU0RDA1</accession>
<evidence type="ECO:0000256" key="1">
    <source>
        <dbReference type="ARBA" id="ARBA00010641"/>
    </source>
</evidence>
<evidence type="ECO:0000256" key="2">
    <source>
        <dbReference type="ARBA" id="ARBA00023015"/>
    </source>
</evidence>
<keyword evidence="4" id="KW-0238">DNA-binding</keyword>